<accession>S0FVB1</accession>
<protein>
    <submittedName>
        <fullName evidence="2">Uncharacterized protein</fullName>
    </submittedName>
</protein>
<dbReference type="eggNOG" id="ENOG5033W01">
    <property type="taxonomic scope" value="Bacteria"/>
</dbReference>
<keyword evidence="3" id="KW-1185">Reference proteome</keyword>
<dbReference type="AlphaFoldDB" id="S0FVB1"/>
<dbReference type="Proteomes" id="UP000014155">
    <property type="component" value="Unassembled WGS sequence"/>
</dbReference>
<evidence type="ECO:0000313" key="3">
    <source>
        <dbReference type="Proteomes" id="UP000014155"/>
    </source>
</evidence>
<evidence type="ECO:0000313" key="2">
    <source>
        <dbReference type="EMBL" id="EMS74211.1"/>
    </source>
</evidence>
<sequence length="291" mass="31456">MLNIKTLARKTWIPVAAAAMIIGSSSAMVYALNEDIPGRVSSKAAAAIAVTEVNIQTPDERAAANAGYTVVDLSKKGFDDAQKKMIKDKLSRIKGITPQEIEEKYNTILSNMIPGEKDMSAEQAAAYAAGILKKAYGMDFAGYTAETTFSRNPVPNTDNWSVIFHAPKETKTSDRYYVSVDSVKGTMLDAGCYNLDYEKEVKSKNVEAPEWKNKAVQEISKLLPENESVTSSKIVGATPDIGVAVVCEISDGTAYAVRLEGENKAAAAYQYFPGGYDGSWDYRPVTTDGVG</sequence>
<name>S0FVB1_RUMCE</name>
<comment type="caution">
    <text evidence="2">The sequence shown here is derived from an EMBL/GenBank/DDBJ whole genome shotgun (WGS) entry which is preliminary data.</text>
</comment>
<feature type="transmembrane region" description="Helical" evidence="1">
    <location>
        <begin position="12"/>
        <end position="32"/>
    </location>
</feature>
<keyword evidence="1" id="KW-1133">Transmembrane helix</keyword>
<evidence type="ECO:0000256" key="1">
    <source>
        <dbReference type="SAM" id="Phobius"/>
    </source>
</evidence>
<dbReference type="EMBL" id="AORV01000002">
    <property type="protein sequence ID" value="EMS74211.1"/>
    <property type="molecule type" value="Genomic_DNA"/>
</dbReference>
<dbReference type="STRING" id="1195236.CTER_0074"/>
<keyword evidence="1" id="KW-0812">Transmembrane</keyword>
<dbReference type="PATRIC" id="fig|1195236.3.peg.74"/>
<keyword evidence="1" id="KW-0472">Membrane</keyword>
<organism evidence="2 3">
    <name type="scientific">Ruminiclostridium cellobioparum subsp. termitidis CT1112</name>
    <dbReference type="NCBI Taxonomy" id="1195236"/>
    <lineage>
        <taxon>Bacteria</taxon>
        <taxon>Bacillati</taxon>
        <taxon>Bacillota</taxon>
        <taxon>Clostridia</taxon>
        <taxon>Eubacteriales</taxon>
        <taxon>Oscillospiraceae</taxon>
        <taxon>Ruminiclostridium</taxon>
    </lineage>
</organism>
<proteinExistence type="predicted"/>
<dbReference type="RefSeq" id="WP_004622769.1">
    <property type="nucleotide sequence ID" value="NZ_AORV01000002.1"/>
</dbReference>
<reference evidence="2 3" key="1">
    <citation type="journal article" date="2013" name="Genome Announc.">
        <title>Draft Genome Sequence of the Cellulolytic, Mesophilic, Anaerobic Bacterium Clostridium termitidis Strain CT1112 (DSM 5398).</title>
        <authorList>
            <person name="Lal S."/>
            <person name="Ramachandran U."/>
            <person name="Zhang X."/>
            <person name="Munir R."/>
            <person name="Sparling R."/>
            <person name="Levin D.B."/>
        </authorList>
    </citation>
    <scope>NUCLEOTIDE SEQUENCE [LARGE SCALE GENOMIC DNA]</scope>
    <source>
        <strain evidence="2 3">CT1112</strain>
    </source>
</reference>
<gene>
    <name evidence="2" type="ORF">CTER_0074</name>
</gene>